<evidence type="ECO:0000313" key="1">
    <source>
        <dbReference type="EMBL" id="KAB1478958.1"/>
    </source>
</evidence>
<evidence type="ECO:0000313" key="2">
    <source>
        <dbReference type="Proteomes" id="UP000434554"/>
    </source>
</evidence>
<dbReference type="Proteomes" id="UP000434554">
    <property type="component" value="Unassembled WGS sequence"/>
</dbReference>
<name>A0A833FFG1_9FIRM</name>
<dbReference type="EMBL" id="WBKH01000004">
    <property type="protein sequence ID" value="KAB1478958.1"/>
    <property type="molecule type" value="Genomic_DNA"/>
</dbReference>
<comment type="caution">
    <text evidence="1">The sequence shown here is derived from an EMBL/GenBank/DDBJ whole genome shotgun (WGS) entry which is preliminary data.</text>
</comment>
<reference evidence="1 2" key="1">
    <citation type="submission" date="2019-09" db="EMBL/GenBank/DDBJ databases">
        <title>Draft genome sequence of 3 type strains from the CCUG.</title>
        <authorList>
            <person name="Pineiro-Iglesias B."/>
            <person name="Tunovic T."/>
            <person name="Unosson C."/>
            <person name="Inganas E."/>
            <person name="Ohlen M."/>
            <person name="Cardew S."/>
            <person name="Jensie-Markopoulos S."/>
            <person name="Salva-Serra F."/>
            <person name="Jaen-Luchoro D."/>
            <person name="Karlsson R."/>
            <person name="Svensson-Stadler L."/>
            <person name="Chun J."/>
            <person name="Moore E."/>
        </authorList>
    </citation>
    <scope>NUCLEOTIDE SEQUENCE [LARGE SCALE GENOMIC DNA]</scope>
    <source>
        <strain evidence="1 2">CCUG 65427</strain>
    </source>
</reference>
<dbReference type="GeneID" id="83054952"/>
<gene>
    <name evidence="1" type="ORF">F8R14_04445</name>
</gene>
<accession>A0A833FFG1</accession>
<dbReference type="AlphaFoldDB" id="A0A833FFG1"/>
<sequence>MWKSAQRNEPFALMSKISIDYGQEGYIKETYEMEDGKKGLGVDGESSVRYKISQDGENKGKIERIYFYND</sequence>
<proteinExistence type="predicted"/>
<protein>
    <submittedName>
        <fullName evidence="1">Uncharacterized protein</fullName>
    </submittedName>
</protein>
<dbReference type="RefSeq" id="WP_006556868.1">
    <property type="nucleotide sequence ID" value="NZ_CAUBPY010000003.1"/>
</dbReference>
<organism evidence="1 2">
    <name type="scientific">Veillonella seminalis</name>
    <dbReference type="NCBI Taxonomy" id="1502943"/>
    <lineage>
        <taxon>Bacteria</taxon>
        <taxon>Bacillati</taxon>
        <taxon>Bacillota</taxon>
        <taxon>Negativicutes</taxon>
        <taxon>Veillonellales</taxon>
        <taxon>Veillonellaceae</taxon>
        <taxon>Veillonella</taxon>
    </lineage>
</organism>